<dbReference type="EMBL" id="AMGX01000009">
    <property type="protein sequence ID" value="EXJ70453.1"/>
    <property type="molecule type" value="Genomic_DNA"/>
</dbReference>
<dbReference type="Pfam" id="PF09994">
    <property type="entry name" value="T6SS_Tle1-like_cat"/>
    <property type="match status" value="1"/>
</dbReference>
<sequence>MRASRGIWNVAILRRERMEWNAGALITVLAVLGGASLQRLIHMSFENCVPLRDSLNVSSAANSGSNLWAKVYPAGSLRRVYAVRCLASLVDRQTGILHTTNLVPMNSLYEGWRKCFEGGGNDRKLRSRLEKMGRMKPLLWPAPIKEMALWDIVGAVGVPMPWGRHQLSKQEFVFLSFVKDDFPRTLNNALHTPALNEQQNSHRSILWLRLVIDANLSRFWFQVGLDSASLLKSDRSTGAVLVD</sequence>
<gene>
    <name evidence="2" type="ORF">A1O5_06522</name>
</gene>
<keyword evidence="3" id="KW-1185">Reference proteome</keyword>
<dbReference type="AlphaFoldDB" id="W9WRB3"/>
<organism evidence="2 3">
    <name type="scientific">Cladophialophora psammophila CBS 110553</name>
    <dbReference type="NCBI Taxonomy" id="1182543"/>
    <lineage>
        <taxon>Eukaryota</taxon>
        <taxon>Fungi</taxon>
        <taxon>Dikarya</taxon>
        <taxon>Ascomycota</taxon>
        <taxon>Pezizomycotina</taxon>
        <taxon>Eurotiomycetes</taxon>
        <taxon>Chaetothyriomycetidae</taxon>
        <taxon>Chaetothyriales</taxon>
        <taxon>Herpotrichiellaceae</taxon>
        <taxon>Cladophialophora</taxon>
    </lineage>
</organism>
<feature type="domain" description="T6SS Phospholipase effector Tle1-like catalytic" evidence="1">
    <location>
        <begin position="75"/>
        <end position="209"/>
    </location>
</feature>
<dbReference type="InterPro" id="IPR018712">
    <property type="entry name" value="Tle1-like_cat"/>
</dbReference>
<dbReference type="GeneID" id="19191232"/>
<proteinExistence type="predicted"/>
<accession>W9WRB3</accession>
<dbReference type="HOGENOM" id="CLU_1142504_0_0_1"/>
<dbReference type="RefSeq" id="XP_007745305.1">
    <property type="nucleotide sequence ID" value="XM_007747115.1"/>
</dbReference>
<evidence type="ECO:0000313" key="2">
    <source>
        <dbReference type="EMBL" id="EXJ70453.1"/>
    </source>
</evidence>
<evidence type="ECO:0000313" key="3">
    <source>
        <dbReference type="Proteomes" id="UP000019471"/>
    </source>
</evidence>
<comment type="caution">
    <text evidence="2">The sequence shown here is derived from an EMBL/GenBank/DDBJ whole genome shotgun (WGS) entry which is preliminary data.</text>
</comment>
<evidence type="ECO:0000259" key="1">
    <source>
        <dbReference type="Pfam" id="PF09994"/>
    </source>
</evidence>
<protein>
    <recommendedName>
        <fullName evidence="1">T6SS Phospholipase effector Tle1-like catalytic domain-containing protein</fullName>
    </recommendedName>
</protein>
<name>W9WRB3_9EURO</name>
<dbReference type="Proteomes" id="UP000019471">
    <property type="component" value="Unassembled WGS sequence"/>
</dbReference>
<reference evidence="2 3" key="1">
    <citation type="submission" date="2013-03" db="EMBL/GenBank/DDBJ databases">
        <title>The Genome Sequence of Cladophialophora psammophila CBS 110553.</title>
        <authorList>
            <consortium name="The Broad Institute Genomics Platform"/>
            <person name="Cuomo C."/>
            <person name="de Hoog S."/>
            <person name="Gorbushina A."/>
            <person name="Walker B."/>
            <person name="Young S.K."/>
            <person name="Zeng Q."/>
            <person name="Gargeya S."/>
            <person name="Fitzgerald M."/>
            <person name="Haas B."/>
            <person name="Abouelleil A."/>
            <person name="Allen A.W."/>
            <person name="Alvarado L."/>
            <person name="Arachchi H.M."/>
            <person name="Berlin A.M."/>
            <person name="Chapman S.B."/>
            <person name="Gainer-Dewar J."/>
            <person name="Goldberg J."/>
            <person name="Griggs A."/>
            <person name="Gujja S."/>
            <person name="Hansen M."/>
            <person name="Howarth C."/>
            <person name="Imamovic A."/>
            <person name="Ireland A."/>
            <person name="Larimer J."/>
            <person name="McCowan C."/>
            <person name="Murphy C."/>
            <person name="Pearson M."/>
            <person name="Poon T.W."/>
            <person name="Priest M."/>
            <person name="Roberts A."/>
            <person name="Saif S."/>
            <person name="Shea T."/>
            <person name="Sisk P."/>
            <person name="Sykes S."/>
            <person name="Wortman J."/>
            <person name="Nusbaum C."/>
            <person name="Birren B."/>
        </authorList>
    </citation>
    <scope>NUCLEOTIDE SEQUENCE [LARGE SCALE GENOMIC DNA]</scope>
    <source>
        <strain evidence="2 3">CBS 110553</strain>
    </source>
</reference>